<gene>
    <name evidence="3" type="ORF">PCON_09511</name>
</gene>
<evidence type="ECO:0000313" key="4">
    <source>
        <dbReference type="Proteomes" id="UP000018144"/>
    </source>
</evidence>
<evidence type="ECO:0000256" key="1">
    <source>
        <dbReference type="SAM" id="MobiDB-lite"/>
    </source>
</evidence>
<dbReference type="Proteomes" id="UP000018144">
    <property type="component" value="Unassembled WGS sequence"/>
</dbReference>
<sequence length="715" mass="78876">MPATKKKTPVKPNSSKKRQTRLHFAPQTTRTTRQSTANASQQTQAARLTESEINADEDTDDSSTVVKTSSPGASRSKIAVVIQTPRKSVAPVHETDKDDDDDEPVVNTLRRRGQKQVKPKDDIVKAPKNELVSSQTVADHSDADGDALITPLRRKRVEKVNLVSSDDEDEEDVVTPGRKLVKRRRSVGRAGKAVEKTDEDKDSDSDDDVITPANKRRRNNDRPADFVEPRSLSGSPSESDSDSDVVITPGPKRPRALGSLNRKPGPGAGFLRTGTLGAPNPDADADSDSDSLKKPTTKRRTLKPRKSAGADDSDADSDLELLPPLAGERPVGATTDDDLESDTELAANTPVLASRTRGPRKKNPRQSALAKLLKDRSRKAGLSSPGGNCSDRSSKFSDSDNERTKKIHIIPSGSDEDGDEDGNGDENEESDGEAFPTGDLDADIPDFVVDDDEGSLIGSPGDVEMPLEFTSASHANNRSQFLIYASYLLRHLLFPELTMKDVRVRNAEHRLNQMVMGLNNSVIMSGAWRPEFTRAMKERPNKEVHHFAISSGHCDACNRNNQHCKQSLQFTGKRYDPETLEDLSESEDEAEFDRNGEELAPESRAWVLGSSCYRRAKEAHTLAHWKKELREWVQGEMIRRKVVSQDGENNIEGEEDMDDEEKETVGYNIAAELETELDELYDDFKNTIKAAEEAMVSAFHLGRKRIPERVPGSLG</sequence>
<proteinExistence type="predicted"/>
<dbReference type="PANTHER" id="PTHR14689:SF0">
    <property type="entry name" value="COILED-COIL DOMAIN-CONTAINING PROTEIN 82"/>
    <property type="match status" value="1"/>
</dbReference>
<feature type="compositionally biased region" description="Basic residues" evidence="1">
    <location>
        <begin position="295"/>
        <end position="306"/>
    </location>
</feature>
<dbReference type="Pfam" id="PF13926">
    <property type="entry name" value="DUF4211"/>
    <property type="match status" value="1"/>
</dbReference>
<dbReference type="EMBL" id="HF935497">
    <property type="protein sequence ID" value="CCX30910.1"/>
    <property type="molecule type" value="Genomic_DNA"/>
</dbReference>
<evidence type="ECO:0000259" key="2">
    <source>
        <dbReference type="Pfam" id="PF13926"/>
    </source>
</evidence>
<feature type="region of interest" description="Disordered" evidence="1">
    <location>
        <begin position="1"/>
        <end position="455"/>
    </location>
</feature>
<feature type="compositionally biased region" description="Basic and acidic residues" evidence="1">
    <location>
        <begin position="118"/>
        <end position="128"/>
    </location>
</feature>
<feature type="compositionally biased region" description="Acidic residues" evidence="1">
    <location>
        <begin position="414"/>
        <end position="432"/>
    </location>
</feature>
<feature type="domain" description="DUF4211" evidence="2">
    <location>
        <begin position="446"/>
        <end position="580"/>
    </location>
</feature>
<feature type="compositionally biased region" description="Basic and acidic residues" evidence="1">
    <location>
        <begin position="392"/>
        <end position="404"/>
    </location>
</feature>
<reference evidence="3 4" key="1">
    <citation type="journal article" date="2013" name="PLoS Genet.">
        <title>The genome and development-dependent transcriptomes of Pyronema confluens: a window into fungal evolution.</title>
        <authorList>
            <person name="Traeger S."/>
            <person name="Altegoer F."/>
            <person name="Freitag M."/>
            <person name="Gabaldon T."/>
            <person name="Kempken F."/>
            <person name="Kumar A."/>
            <person name="Marcet-Houben M."/>
            <person name="Poggeler S."/>
            <person name="Stajich J.E."/>
            <person name="Nowrousian M."/>
        </authorList>
    </citation>
    <scope>NUCLEOTIDE SEQUENCE [LARGE SCALE GENOMIC DNA]</scope>
    <source>
        <strain evidence="4">CBS 100304</strain>
        <tissue evidence="3">Vegetative mycelium</tissue>
    </source>
</reference>
<feature type="compositionally biased region" description="Basic residues" evidence="1">
    <location>
        <begin position="1"/>
        <end position="21"/>
    </location>
</feature>
<name>U4LNK9_PYROM</name>
<accession>U4LNK9</accession>
<evidence type="ECO:0000313" key="3">
    <source>
        <dbReference type="EMBL" id="CCX30910.1"/>
    </source>
</evidence>
<dbReference type="InterPro" id="IPR025451">
    <property type="entry name" value="DUF4211"/>
</dbReference>
<dbReference type="OrthoDB" id="5391430at2759"/>
<dbReference type="OMA" id="WRDFHIN"/>
<dbReference type="GO" id="GO:0005634">
    <property type="term" value="C:nucleus"/>
    <property type="evidence" value="ECO:0007669"/>
    <property type="project" value="TreeGrafter"/>
</dbReference>
<feature type="compositionally biased region" description="Acidic residues" evidence="1">
    <location>
        <begin position="440"/>
        <end position="454"/>
    </location>
</feature>
<protein>
    <submittedName>
        <fullName evidence="3">Similar to Uncharacterized protein C17H9.06c acc. no. O13803</fullName>
    </submittedName>
</protein>
<feature type="compositionally biased region" description="Low complexity" evidence="1">
    <location>
        <begin position="31"/>
        <end position="47"/>
    </location>
</feature>
<dbReference type="PANTHER" id="PTHR14689">
    <property type="entry name" value="PHORBOL-ESTER_DAG-TYPE DOMAIN-CONTAINING PROTEIN"/>
    <property type="match status" value="1"/>
</dbReference>
<dbReference type="AlphaFoldDB" id="U4LNK9"/>
<dbReference type="eggNOG" id="ENOG502S7B9">
    <property type="taxonomic scope" value="Eukaryota"/>
</dbReference>
<dbReference type="STRING" id="1076935.U4LNK9"/>
<organism evidence="3 4">
    <name type="scientific">Pyronema omphalodes (strain CBS 100304)</name>
    <name type="common">Pyronema confluens</name>
    <dbReference type="NCBI Taxonomy" id="1076935"/>
    <lineage>
        <taxon>Eukaryota</taxon>
        <taxon>Fungi</taxon>
        <taxon>Dikarya</taxon>
        <taxon>Ascomycota</taxon>
        <taxon>Pezizomycotina</taxon>
        <taxon>Pezizomycetes</taxon>
        <taxon>Pezizales</taxon>
        <taxon>Pyronemataceae</taxon>
        <taxon>Pyronema</taxon>
    </lineage>
</organism>
<feature type="compositionally biased region" description="Acidic residues" evidence="1">
    <location>
        <begin position="200"/>
        <end position="209"/>
    </location>
</feature>
<keyword evidence="4" id="KW-1185">Reference proteome</keyword>